<reference evidence="1 2" key="1">
    <citation type="submission" date="2013-11" db="EMBL/GenBank/DDBJ databases">
        <title>Metagenomic analysis of a methanogenic consortium involved in long chain n-alkane degradation.</title>
        <authorList>
            <person name="Davidova I.A."/>
            <person name="Callaghan A.V."/>
            <person name="Wawrik B."/>
            <person name="Pruitt S."/>
            <person name="Marks C."/>
            <person name="Duncan K.E."/>
            <person name="Suflita J.M."/>
        </authorList>
    </citation>
    <scope>NUCLEOTIDE SEQUENCE [LARGE SCALE GENOMIC DNA]</scope>
    <source>
        <strain evidence="1 2">SPR</strain>
    </source>
</reference>
<keyword evidence="2" id="KW-1185">Reference proteome</keyword>
<protein>
    <submittedName>
        <fullName evidence="1">Uncharacterized protein</fullName>
    </submittedName>
</protein>
<evidence type="ECO:0000313" key="2">
    <source>
        <dbReference type="Proteomes" id="UP000032233"/>
    </source>
</evidence>
<dbReference type="InParanoid" id="A0A0D2GJF6"/>
<proteinExistence type="predicted"/>
<dbReference type="STRING" id="1429043.X474_07170"/>
<name>A0A0D2GJF6_9BACT</name>
<gene>
    <name evidence="1" type="ORF">X474_07170</name>
</gene>
<dbReference type="Proteomes" id="UP000032233">
    <property type="component" value="Unassembled WGS sequence"/>
</dbReference>
<dbReference type="EMBL" id="AZAC01000008">
    <property type="protein sequence ID" value="KIX14922.1"/>
    <property type="molecule type" value="Genomic_DNA"/>
</dbReference>
<evidence type="ECO:0000313" key="1">
    <source>
        <dbReference type="EMBL" id="KIX14922.1"/>
    </source>
</evidence>
<dbReference type="AlphaFoldDB" id="A0A0D2GJF6"/>
<sequence length="35" mass="3692">MPGAFALAAKAPGHEADLIENRIFKKGVLRRASGV</sequence>
<accession>A0A0D2GJF6</accession>
<organism evidence="1 2">
    <name type="scientific">Dethiosulfatarculus sandiegensis</name>
    <dbReference type="NCBI Taxonomy" id="1429043"/>
    <lineage>
        <taxon>Bacteria</taxon>
        <taxon>Pseudomonadati</taxon>
        <taxon>Thermodesulfobacteriota</taxon>
        <taxon>Desulfarculia</taxon>
        <taxon>Desulfarculales</taxon>
        <taxon>Desulfarculaceae</taxon>
        <taxon>Dethiosulfatarculus</taxon>
    </lineage>
</organism>
<comment type="caution">
    <text evidence="1">The sequence shown here is derived from an EMBL/GenBank/DDBJ whole genome shotgun (WGS) entry which is preliminary data.</text>
</comment>